<dbReference type="InterPro" id="IPR036754">
    <property type="entry name" value="YbaK/aa-tRNA-synt-asso_dom_sf"/>
</dbReference>
<dbReference type="RefSeq" id="WP_289962507.1">
    <property type="nucleotide sequence ID" value="NZ_JAUEOZ010000001.1"/>
</dbReference>
<dbReference type="SUPFAM" id="SSF55826">
    <property type="entry name" value="YbaK/ProRS associated domain"/>
    <property type="match status" value="1"/>
</dbReference>
<comment type="caution">
    <text evidence="2">The sequence shown here is derived from an EMBL/GenBank/DDBJ whole genome shotgun (WGS) entry which is preliminary data.</text>
</comment>
<reference evidence="2" key="1">
    <citation type="submission" date="2024-05" db="EMBL/GenBank/DDBJ databases">
        <title>Genome Sequences of Four Agar- Degrading Marine Bacteria.</title>
        <authorList>
            <person name="Phillips E.K."/>
            <person name="Shaffer J.C."/>
            <person name="Henson M.W."/>
            <person name="Temperton B."/>
            <person name="Thrash C.J."/>
            <person name="Martin M.O."/>
        </authorList>
    </citation>
    <scope>NUCLEOTIDE SEQUENCE</scope>
    <source>
        <strain evidence="2">EKP203</strain>
    </source>
</reference>
<evidence type="ECO:0000313" key="3">
    <source>
        <dbReference type="Proteomes" id="UP001169719"/>
    </source>
</evidence>
<dbReference type="PANTHER" id="PTHR30411:SF1">
    <property type="entry name" value="CYTOPLASMIC PROTEIN"/>
    <property type="match status" value="1"/>
</dbReference>
<organism evidence="2 3">
    <name type="scientific">Vibrio agarivorans</name>
    <dbReference type="NCBI Taxonomy" id="153622"/>
    <lineage>
        <taxon>Bacteria</taxon>
        <taxon>Pseudomonadati</taxon>
        <taxon>Pseudomonadota</taxon>
        <taxon>Gammaproteobacteria</taxon>
        <taxon>Vibrionales</taxon>
        <taxon>Vibrionaceae</taxon>
        <taxon>Vibrio</taxon>
    </lineage>
</organism>
<dbReference type="Proteomes" id="UP001169719">
    <property type="component" value="Unassembled WGS sequence"/>
</dbReference>
<dbReference type="Gene3D" id="3.90.960.10">
    <property type="entry name" value="YbaK/aminoacyl-tRNA synthetase-associated domain"/>
    <property type="match status" value="1"/>
</dbReference>
<proteinExistence type="predicted"/>
<keyword evidence="3" id="KW-1185">Reference proteome</keyword>
<dbReference type="InterPro" id="IPR007214">
    <property type="entry name" value="YbaK/aa-tRNA-synth-assoc-dom"/>
</dbReference>
<protein>
    <submittedName>
        <fullName evidence="2">YbaK/EbsC family protein</fullName>
    </submittedName>
</protein>
<feature type="domain" description="YbaK/aminoacyl-tRNA synthetase-associated" evidence="1">
    <location>
        <begin position="29"/>
        <end position="147"/>
    </location>
</feature>
<dbReference type="Pfam" id="PF04073">
    <property type="entry name" value="tRNA_edit"/>
    <property type="match status" value="1"/>
</dbReference>
<sequence length="161" mass="17905">MKNNFTTPLTSFLQQQGVAFEILHQEYETVSIQDTASARGISPQQMVKSILLRDMSERYALACIPGDQSVDPKKVRSLLNWRRMTCVQLDQLESITGYKAGTVTPLLLKRAMPIVIDTRLSELDRVTISSGDRLAGLALAPSDLLKLCQPTMGDICRSLHL</sequence>
<name>A0ABT7Y2S1_9VIBR</name>
<gene>
    <name evidence="2" type="ORF">QWJ08_11725</name>
</gene>
<evidence type="ECO:0000259" key="1">
    <source>
        <dbReference type="Pfam" id="PF04073"/>
    </source>
</evidence>
<accession>A0ABT7Y2S1</accession>
<dbReference type="CDD" id="cd04332">
    <property type="entry name" value="YbaK_like"/>
    <property type="match status" value="1"/>
</dbReference>
<evidence type="ECO:0000313" key="2">
    <source>
        <dbReference type="EMBL" id="MDN2482059.1"/>
    </source>
</evidence>
<dbReference type="EMBL" id="JAUEOZ010000001">
    <property type="protein sequence ID" value="MDN2482059.1"/>
    <property type="molecule type" value="Genomic_DNA"/>
</dbReference>
<dbReference type="PANTHER" id="PTHR30411">
    <property type="entry name" value="CYTOPLASMIC PROTEIN"/>
    <property type="match status" value="1"/>
</dbReference>